<evidence type="ECO:0000256" key="10">
    <source>
        <dbReference type="ARBA" id="ARBA00058319"/>
    </source>
</evidence>
<dbReference type="FunFam" id="3.40.50.10860:FF:000005">
    <property type="entry name" value="C-1-tetrahydrofolate synthase, cytoplasmic, putative"/>
    <property type="match status" value="1"/>
</dbReference>
<dbReference type="Proteomes" id="UP000288805">
    <property type="component" value="Unassembled WGS sequence"/>
</dbReference>
<organism evidence="14 15">
    <name type="scientific">Vitis vinifera</name>
    <name type="common">Grape</name>
    <dbReference type="NCBI Taxonomy" id="29760"/>
    <lineage>
        <taxon>Eukaryota</taxon>
        <taxon>Viridiplantae</taxon>
        <taxon>Streptophyta</taxon>
        <taxon>Embryophyta</taxon>
        <taxon>Tracheophyta</taxon>
        <taxon>Spermatophyta</taxon>
        <taxon>Magnoliopsida</taxon>
        <taxon>eudicotyledons</taxon>
        <taxon>Gunneridae</taxon>
        <taxon>Pentapetalae</taxon>
        <taxon>rosids</taxon>
        <taxon>Vitales</taxon>
        <taxon>Vitaceae</taxon>
        <taxon>Viteae</taxon>
        <taxon>Vitis</taxon>
    </lineage>
</organism>
<comment type="catalytic activity">
    <reaction evidence="9">
        <text>(6R)-5,10-methylene-5,6,7,8-tetrahydrofolate + NADP(+) = (6R)-5,10-methenyltetrahydrofolate + NADPH</text>
        <dbReference type="Rhea" id="RHEA:22812"/>
        <dbReference type="ChEBI" id="CHEBI:15636"/>
        <dbReference type="ChEBI" id="CHEBI:57455"/>
        <dbReference type="ChEBI" id="CHEBI:57783"/>
        <dbReference type="ChEBI" id="CHEBI:58349"/>
        <dbReference type="EC" id="1.5.1.5"/>
    </reaction>
</comment>
<evidence type="ECO:0000256" key="3">
    <source>
        <dbReference type="ARBA" id="ARBA00022563"/>
    </source>
</evidence>
<feature type="domain" description="Tetrahydrofolate dehydrogenase/cyclohydrolase catalytic" evidence="12">
    <location>
        <begin position="83"/>
        <end position="188"/>
    </location>
</feature>
<dbReference type="Pfam" id="PF02882">
    <property type="entry name" value="THF_DHG_CYH_C"/>
    <property type="match status" value="1"/>
</dbReference>
<evidence type="ECO:0000256" key="4">
    <source>
        <dbReference type="ARBA" id="ARBA00022801"/>
    </source>
</evidence>
<dbReference type="GO" id="GO:0016787">
    <property type="term" value="F:hydrolase activity"/>
    <property type="evidence" value="ECO:0007669"/>
    <property type="project" value="UniProtKB-KW"/>
</dbReference>
<dbReference type="InterPro" id="IPR020630">
    <property type="entry name" value="THF_DH/CycHdrlase_cat_dom"/>
</dbReference>
<evidence type="ECO:0000256" key="8">
    <source>
        <dbReference type="ARBA" id="ARBA00023268"/>
    </source>
</evidence>
<evidence type="ECO:0000313" key="15">
    <source>
        <dbReference type="Proteomes" id="UP000288805"/>
    </source>
</evidence>
<comment type="function">
    <text evidence="10">Catalyzes the oxidation of 5,10-methylenetetrahydrofolate to 5,10-methenyltetrahydrofolate and then the hydrolysis of 5,10-methenyltetrahydrofolate to 10-formyltetrahydrofolate.</text>
</comment>
<dbReference type="SUPFAM" id="SSF51735">
    <property type="entry name" value="NAD(P)-binding Rossmann-fold domains"/>
    <property type="match status" value="1"/>
</dbReference>
<evidence type="ECO:0000256" key="5">
    <source>
        <dbReference type="ARBA" id="ARBA00022857"/>
    </source>
</evidence>
<evidence type="ECO:0000256" key="2">
    <source>
        <dbReference type="ARBA" id="ARBA00011738"/>
    </source>
</evidence>
<evidence type="ECO:0000256" key="11">
    <source>
        <dbReference type="ARBA" id="ARBA00061364"/>
    </source>
</evidence>
<keyword evidence="3" id="KW-0554">One-carbon metabolism</keyword>
<evidence type="ECO:0000256" key="1">
    <source>
        <dbReference type="ARBA" id="ARBA00004777"/>
    </source>
</evidence>
<dbReference type="InterPro" id="IPR020631">
    <property type="entry name" value="THF_DH/CycHdrlase_NAD-bd_dom"/>
</dbReference>
<proteinExistence type="inferred from homology"/>
<keyword evidence="6" id="KW-0560">Oxidoreductase</keyword>
<protein>
    <submittedName>
        <fullName evidence="14">Bifunctional protein FolD 1, mitochondrial</fullName>
    </submittedName>
</protein>
<dbReference type="Pfam" id="PF00763">
    <property type="entry name" value="THF_DHG_CYH"/>
    <property type="match status" value="1"/>
</dbReference>
<keyword evidence="8" id="KW-0511">Multifunctional enzyme</keyword>
<dbReference type="PANTHER" id="PTHR48099:SF10">
    <property type="entry name" value="BIFUNCTIONAL PROTEIN FOLD 1, MITOCHONDRIAL"/>
    <property type="match status" value="1"/>
</dbReference>
<evidence type="ECO:0000313" key="14">
    <source>
        <dbReference type="EMBL" id="RVW29749.1"/>
    </source>
</evidence>
<dbReference type="InterPro" id="IPR046346">
    <property type="entry name" value="Aminoacid_DH-like_N_sf"/>
</dbReference>
<dbReference type="PRINTS" id="PR00085">
    <property type="entry name" value="THFDHDRGNASE"/>
</dbReference>
<dbReference type="SUPFAM" id="SSF53223">
    <property type="entry name" value="Aminoacid dehydrogenase-like, N-terminal domain"/>
    <property type="match status" value="1"/>
</dbReference>
<dbReference type="EMBL" id="QGNW01001825">
    <property type="protein sequence ID" value="RVW29749.1"/>
    <property type="molecule type" value="Genomic_DNA"/>
</dbReference>
<dbReference type="InterPro" id="IPR036291">
    <property type="entry name" value="NAD(P)-bd_dom_sf"/>
</dbReference>
<comment type="subunit">
    <text evidence="2">Homodimer.</text>
</comment>
<comment type="pathway">
    <text evidence="1">One-carbon metabolism; tetrahydrofolate interconversion.</text>
</comment>
<evidence type="ECO:0000256" key="7">
    <source>
        <dbReference type="ARBA" id="ARBA00023238"/>
    </source>
</evidence>
<sequence>MMMMMMMKRITQSMTVMWQKGLKKSMPSTSRAVNTLKHNHCYQIRKSPPLVSLDFPDIWTPNSLDYDCSPIQKGSNEQTAAVIDGKSISEEIISGIASEVSRMKESIGKVPGLAVILVGQRRDSQTYVRNKIKACEEAGIKSLMAELPEDCTEDEILSALSSFNENPSIHGILVQLPLPKVISKNCATAPVTLLLSADLEHLDEEKILNMVSLEKDVDGFNPLNMGNLAMRGREPLFIPCTAKGCIELLLRSGVEIMGKKAVVIGRSNIAGLPTSLLLQRHHATVSILHALSKNPDQITRQADIVVTAVGVPNLVRGHWLKPGAVVIDVGTYPVEVNIRLIVLDMAK</sequence>
<comment type="caution">
    <text evidence="14">The sequence shown here is derived from an EMBL/GenBank/DDBJ whole genome shotgun (WGS) entry which is preliminary data.</text>
</comment>
<evidence type="ECO:0000259" key="13">
    <source>
        <dbReference type="Pfam" id="PF02882"/>
    </source>
</evidence>
<name>A0A438D2Q3_VITVI</name>
<keyword evidence="4" id="KW-0378">Hydrolase</keyword>
<dbReference type="Gene3D" id="3.40.50.10860">
    <property type="entry name" value="Leucine Dehydrogenase, chain A, domain 1"/>
    <property type="match status" value="1"/>
</dbReference>
<dbReference type="FunFam" id="3.40.50.720:FF:000006">
    <property type="entry name" value="Bifunctional protein FolD"/>
    <property type="match status" value="1"/>
</dbReference>
<dbReference type="PANTHER" id="PTHR48099">
    <property type="entry name" value="C-1-TETRAHYDROFOLATE SYNTHASE, CYTOPLASMIC-RELATED"/>
    <property type="match status" value="1"/>
</dbReference>
<reference evidence="14 15" key="1">
    <citation type="journal article" date="2018" name="PLoS Genet.">
        <title>Population sequencing reveals clonal diversity and ancestral inbreeding in the grapevine cultivar Chardonnay.</title>
        <authorList>
            <person name="Roach M.J."/>
            <person name="Johnson D.L."/>
            <person name="Bohlmann J."/>
            <person name="van Vuuren H.J."/>
            <person name="Jones S.J."/>
            <person name="Pretorius I.S."/>
            <person name="Schmidt S.A."/>
            <person name="Borneman A.R."/>
        </authorList>
    </citation>
    <scope>NUCLEOTIDE SEQUENCE [LARGE SCALE GENOMIC DNA]</scope>
    <source>
        <strain evidence="15">cv. Chardonnay</strain>
        <tissue evidence="14">Leaf</tissue>
    </source>
</reference>
<gene>
    <name evidence="14" type="primary">FOLD1_0</name>
    <name evidence="14" type="ORF">CK203_089325</name>
</gene>
<dbReference type="GO" id="GO:0004488">
    <property type="term" value="F:methylenetetrahydrofolate dehydrogenase (NADP+) activity"/>
    <property type="evidence" value="ECO:0007669"/>
    <property type="project" value="UniProtKB-EC"/>
</dbReference>
<comment type="similarity">
    <text evidence="11">Belongs to the tetrahydrofolate dehydrogenase/cyclohydrolase family.</text>
</comment>
<dbReference type="HAMAP" id="MF_01576">
    <property type="entry name" value="THF_DHG_CYH"/>
    <property type="match status" value="1"/>
</dbReference>
<keyword evidence="5" id="KW-0521">NADP</keyword>
<dbReference type="GO" id="GO:0006730">
    <property type="term" value="P:one-carbon metabolic process"/>
    <property type="evidence" value="ECO:0007669"/>
    <property type="project" value="UniProtKB-KW"/>
</dbReference>
<dbReference type="CDD" id="cd01080">
    <property type="entry name" value="NAD_bind_m-THF_DH_Cyclohyd"/>
    <property type="match status" value="1"/>
</dbReference>
<evidence type="ECO:0000259" key="12">
    <source>
        <dbReference type="Pfam" id="PF00763"/>
    </source>
</evidence>
<keyword evidence="7" id="KW-0601">Photorespiration</keyword>
<feature type="domain" description="Tetrahydrofolate dehydrogenase/cyclohydrolase NAD(P)-binding" evidence="13">
    <location>
        <begin position="239"/>
        <end position="337"/>
    </location>
</feature>
<dbReference type="Gene3D" id="3.40.50.720">
    <property type="entry name" value="NAD(P)-binding Rossmann-like Domain"/>
    <property type="match status" value="1"/>
</dbReference>
<accession>A0A438D2Q3</accession>
<dbReference type="InterPro" id="IPR000672">
    <property type="entry name" value="THF_DH/CycHdrlase"/>
</dbReference>
<dbReference type="AlphaFoldDB" id="A0A438D2Q3"/>
<evidence type="ECO:0000256" key="9">
    <source>
        <dbReference type="ARBA" id="ARBA00052194"/>
    </source>
</evidence>
<dbReference type="GO" id="GO:0009853">
    <property type="term" value="P:photorespiration"/>
    <property type="evidence" value="ECO:0007669"/>
    <property type="project" value="UniProtKB-KW"/>
</dbReference>
<evidence type="ECO:0000256" key="6">
    <source>
        <dbReference type="ARBA" id="ARBA00023002"/>
    </source>
</evidence>